<comment type="caution">
    <text evidence="5">The sequence shown here is derived from an EMBL/GenBank/DDBJ whole genome shotgun (WGS) entry which is preliminary data.</text>
</comment>
<dbReference type="EMBL" id="JAAFZH010000002">
    <property type="protein sequence ID" value="NDU94771.1"/>
    <property type="molecule type" value="Genomic_DNA"/>
</dbReference>
<dbReference type="PANTHER" id="PTHR43280:SF2">
    <property type="entry name" value="HTH-TYPE TRANSCRIPTIONAL REGULATOR EXSA"/>
    <property type="match status" value="1"/>
</dbReference>
<dbReference type="SMART" id="SM00342">
    <property type="entry name" value="HTH_ARAC"/>
    <property type="match status" value="1"/>
</dbReference>
<dbReference type="SUPFAM" id="SSF46689">
    <property type="entry name" value="Homeodomain-like"/>
    <property type="match status" value="1"/>
</dbReference>
<dbReference type="InterPro" id="IPR009057">
    <property type="entry name" value="Homeodomain-like_sf"/>
</dbReference>
<dbReference type="InterPro" id="IPR046532">
    <property type="entry name" value="DUF6597"/>
</dbReference>
<keyword evidence="2" id="KW-0238">DNA-binding</keyword>
<dbReference type="AlphaFoldDB" id="A0A6L9L6J3"/>
<evidence type="ECO:0000259" key="4">
    <source>
        <dbReference type="PROSITE" id="PS01124"/>
    </source>
</evidence>
<dbReference type="PANTHER" id="PTHR43280">
    <property type="entry name" value="ARAC-FAMILY TRANSCRIPTIONAL REGULATOR"/>
    <property type="match status" value="1"/>
</dbReference>
<dbReference type="GO" id="GO:0043565">
    <property type="term" value="F:sequence-specific DNA binding"/>
    <property type="evidence" value="ECO:0007669"/>
    <property type="project" value="InterPro"/>
</dbReference>
<accession>A0A6L9L6J3</accession>
<dbReference type="PRINTS" id="PR00032">
    <property type="entry name" value="HTHARAC"/>
</dbReference>
<dbReference type="Gene3D" id="1.10.10.60">
    <property type="entry name" value="Homeodomain-like"/>
    <property type="match status" value="1"/>
</dbReference>
<protein>
    <submittedName>
        <fullName evidence="5">AraC family transcriptional regulator</fullName>
    </submittedName>
</protein>
<reference evidence="5 6" key="1">
    <citation type="submission" date="2020-02" db="EMBL/GenBank/DDBJ databases">
        <title>Draft genome sequence of two Spirosoma agri KCTC 52727 and Spirosoma terrae KCTC 52035.</title>
        <authorList>
            <person name="Rojas J."/>
            <person name="Ambika Manirajan B."/>
            <person name="Suarez C."/>
            <person name="Ratering S."/>
            <person name="Schnell S."/>
        </authorList>
    </citation>
    <scope>NUCLEOTIDE SEQUENCE [LARGE SCALE GENOMIC DNA]</scope>
    <source>
        <strain evidence="5 6">KCTC 52035</strain>
    </source>
</reference>
<organism evidence="5 6">
    <name type="scientific">Spirosoma terrae</name>
    <dbReference type="NCBI Taxonomy" id="1968276"/>
    <lineage>
        <taxon>Bacteria</taxon>
        <taxon>Pseudomonadati</taxon>
        <taxon>Bacteroidota</taxon>
        <taxon>Cytophagia</taxon>
        <taxon>Cytophagales</taxon>
        <taxon>Cytophagaceae</taxon>
        <taxon>Spirosoma</taxon>
    </lineage>
</organism>
<dbReference type="PROSITE" id="PS01124">
    <property type="entry name" value="HTH_ARAC_FAMILY_2"/>
    <property type="match status" value="1"/>
</dbReference>
<dbReference type="InterPro" id="IPR020449">
    <property type="entry name" value="Tscrpt_reg_AraC-type_HTH"/>
</dbReference>
<dbReference type="InterPro" id="IPR018060">
    <property type="entry name" value="HTH_AraC"/>
</dbReference>
<dbReference type="Pfam" id="PF20240">
    <property type="entry name" value="DUF6597"/>
    <property type="match status" value="1"/>
</dbReference>
<dbReference type="GO" id="GO:0003700">
    <property type="term" value="F:DNA-binding transcription factor activity"/>
    <property type="evidence" value="ECO:0007669"/>
    <property type="project" value="InterPro"/>
</dbReference>
<evidence type="ECO:0000313" key="6">
    <source>
        <dbReference type="Proteomes" id="UP000474175"/>
    </source>
</evidence>
<evidence type="ECO:0000256" key="1">
    <source>
        <dbReference type="ARBA" id="ARBA00023015"/>
    </source>
</evidence>
<name>A0A6L9L6J3_9BACT</name>
<keyword evidence="6" id="KW-1185">Reference proteome</keyword>
<keyword evidence="1" id="KW-0805">Transcription regulation</keyword>
<gene>
    <name evidence="5" type="ORF">GK108_07795</name>
</gene>
<sequence length="272" mass="31176">MNYQHLPPPPSLKGYVQYFWVLESPTVPSSSTIFRPIPDGCPGLLFQQEQSGKFFDQSKKELPALFLYGQTVHHRELHTSGPLKTVGICFYPHVLHSVFGLDANELTDTCVDINLLLRVQEKSLVEQLNAASTTTDQINLLSTYLSTKIRHNNCDRDVTTDYALATFFASQGNVSLKELQEILNVSERSLERNFKQRVGISPRLFARICRFQSSLRQLRNSGYHKLSDIAFDNGYADQSHFIRAFKEFTGFSPYQYRKQTNELIKNLAEWTQ</sequence>
<proteinExistence type="predicted"/>
<feature type="domain" description="HTH araC/xylS-type" evidence="4">
    <location>
        <begin position="157"/>
        <end position="259"/>
    </location>
</feature>
<dbReference type="Proteomes" id="UP000474175">
    <property type="component" value="Unassembled WGS sequence"/>
</dbReference>
<evidence type="ECO:0000256" key="2">
    <source>
        <dbReference type="ARBA" id="ARBA00023125"/>
    </source>
</evidence>
<keyword evidence="3" id="KW-0804">Transcription</keyword>
<evidence type="ECO:0000256" key="3">
    <source>
        <dbReference type="ARBA" id="ARBA00023163"/>
    </source>
</evidence>
<dbReference type="RefSeq" id="WP_163945298.1">
    <property type="nucleotide sequence ID" value="NZ_JAAFZH010000002.1"/>
</dbReference>
<dbReference type="Pfam" id="PF12833">
    <property type="entry name" value="HTH_18"/>
    <property type="match status" value="1"/>
</dbReference>
<evidence type="ECO:0000313" key="5">
    <source>
        <dbReference type="EMBL" id="NDU94771.1"/>
    </source>
</evidence>